<keyword evidence="1" id="KW-0812">Transmembrane</keyword>
<keyword evidence="1" id="KW-0472">Membrane</keyword>
<feature type="transmembrane region" description="Helical" evidence="1">
    <location>
        <begin position="15"/>
        <end position="34"/>
    </location>
</feature>
<evidence type="ECO:0000313" key="4">
    <source>
        <dbReference type="Proteomes" id="UP000599024"/>
    </source>
</evidence>
<accession>A0A8J6N9F9</accession>
<feature type="domain" description="UDP-glucose/GDP-mannose dehydrogenase N-terminal" evidence="2">
    <location>
        <begin position="16"/>
        <end position="68"/>
    </location>
</feature>
<dbReference type="PANTHER" id="PTHR43491:SF1">
    <property type="entry name" value="UDP-N-ACETYL-D-MANNOSAMINE DEHYDROGENASE"/>
    <property type="match status" value="1"/>
</dbReference>
<name>A0A8J6N9F9_9BACT</name>
<dbReference type="InterPro" id="IPR001732">
    <property type="entry name" value="UDP-Glc/GDP-Man_DH_N"/>
</dbReference>
<dbReference type="InterPro" id="IPR036291">
    <property type="entry name" value="NAD(P)-bd_dom_sf"/>
</dbReference>
<reference evidence="3 4" key="1">
    <citation type="submission" date="2020-08" db="EMBL/GenBank/DDBJ databases">
        <title>Bridging the membrane lipid divide: bacteria of the FCB group superphylum have the potential to synthesize archaeal ether lipids.</title>
        <authorList>
            <person name="Villanueva L."/>
            <person name="Von Meijenfeldt F.A.B."/>
            <person name="Westbye A.B."/>
            <person name="Yadav S."/>
            <person name="Hopmans E.C."/>
            <person name="Dutilh B.E."/>
            <person name="Sinninghe Damste J.S."/>
        </authorList>
    </citation>
    <scope>NUCLEOTIDE SEQUENCE [LARGE SCALE GENOMIC DNA]</scope>
    <source>
        <strain evidence="3">NIOZ-UU81</strain>
    </source>
</reference>
<dbReference type="GO" id="GO:0000271">
    <property type="term" value="P:polysaccharide biosynthetic process"/>
    <property type="evidence" value="ECO:0007669"/>
    <property type="project" value="InterPro"/>
</dbReference>
<gene>
    <name evidence="3" type="ORF">H8E79_02185</name>
</gene>
<dbReference type="Proteomes" id="UP000599024">
    <property type="component" value="Unassembled WGS sequence"/>
</dbReference>
<proteinExistence type="predicted"/>
<dbReference type="GO" id="GO:0051287">
    <property type="term" value="F:NAD binding"/>
    <property type="evidence" value="ECO:0007669"/>
    <property type="project" value="InterPro"/>
</dbReference>
<organism evidence="3 4">
    <name type="scientific">Candidatus Desulfatifera sulfidica</name>
    <dbReference type="NCBI Taxonomy" id="2841691"/>
    <lineage>
        <taxon>Bacteria</taxon>
        <taxon>Pseudomonadati</taxon>
        <taxon>Thermodesulfobacteriota</taxon>
        <taxon>Desulfobulbia</taxon>
        <taxon>Desulfobulbales</taxon>
        <taxon>Desulfobulbaceae</taxon>
        <taxon>Candidatus Desulfatifera</taxon>
    </lineage>
</organism>
<keyword evidence="1" id="KW-1133">Transmembrane helix</keyword>
<dbReference type="GO" id="GO:0016628">
    <property type="term" value="F:oxidoreductase activity, acting on the CH-CH group of donors, NAD or NADP as acceptor"/>
    <property type="evidence" value="ECO:0007669"/>
    <property type="project" value="InterPro"/>
</dbReference>
<evidence type="ECO:0000259" key="2">
    <source>
        <dbReference type="Pfam" id="PF03721"/>
    </source>
</evidence>
<comment type="caution">
    <text evidence="3">The sequence shown here is derived from an EMBL/GenBank/DDBJ whole genome shotgun (WGS) entry which is preliminary data.</text>
</comment>
<sequence>MYLTTLKNKISDKSLTVGIIGLGYVGLPLAVAFLRKGIRVIGFDVDQNKIDVLARGKSYIKHVSGDELAGYGETGLFVSDF</sequence>
<dbReference type="GO" id="GO:0016616">
    <property type="term" value="F:oxidoreductase activity, acting on the CH-OH group of donors, NAD or NADP as acceptor"/>
    <property type="evidence" value="ECO:0007669"/>
    <property type="project" value="InterPro"/>
</dbReference>
<dbReference type="SUPFAM" id="SSF51735">
    <property type="entry name" value="NAD(P)-binding Rossmann-fold domains"/>
    <property type="match status" value="1"/>
</dbReference>
<dbReference type="PANTHER" id="PTHR43491">
    <property type="entry name" value="UDP-N-ACETYL-D-MANNOSAMINE DEHYDROGENASE"/>
    <property type="match status" value="1"/>
</dbReference>
<dbReference type="Pfam" id="PF03721">
    <property type="entry name" value="UDPG_MGDP_dh_N"/>
    <property type="match status" value="1"/>
</dbReference>
<dbReference type="AlphaFoldDB" id="A0A8J6N9F9"/>
<dbReference type="EMBL" id="JACNLK010000024">
    <property type="protein sequence ID" value="MBC8207960.1"/>
    <property type="molecule type" value="Genomic_DNA"/>
</dbReference>
<dbReference type="InterPro" id="IPR028359">
    <property type="entry name" value="UDP_ManNAc/GlcNAc_DH"/>
</dbReference>
<evidence type="ECO:0000256" key="1">
    <source>
        <dbReference type="SAM" id="Phobius"/>
    </source>
</evidence>
<evidence type="ECO:0000313" key="3">
    <source>
        <dbReference type="EMBL" id="MBC8207960.1"/>
    </source>
</evidence>
<protein>
    <recommendedName>
        <fullName evidence="2">UDP-glucose/GDP-mannose dehydrogenase N-terminal domain-containing protein</fullName>
    </recommendedName>
</protein>
<dbReference type="Gene3D" id="3.40.50.720">
    <property type="entry name" value="NAD(P)-binding Rossmann-like Domain"/>
    <property type="match status" value="1"/>
</dbReference>